<evidence type="ECO:0000313" key="3">
    <source>
        <dbReference type="EMBL" id="WVZ03241.1"/>
    </source>
</evidence>
<dbReference type="InterPro" id="IPR044594">
    <property type="entry name" value="HIPP01/3/5/6"/>
</dbReference>
<dbReference type="EMBL" id="CP144694">
    <property type="protein sequence ID" value="WVZ03241.1"/>
    <property type="molecule type" value="Genomic_DNA"/>
</dbReference>
<feature type="transmembrane region" description="Helical" evidence="2">
    <location>
        <begin position="127"/>
        <end position="146"/>
    </location>
</feature>
<dbReference type="PANTHER" id="PTHR46413:SF2">
    <property type="entry name" value="HEAVY METAL-ASSOCIATED ISOPRENYLATED PLANT PROTEIN 3"/>
    <property type="match status" value="1"/>
</dbReference>
<accession>A0AAQ3RT43</accession>
<keyword evidence="2" id="KW-0472">Membrane</keyword>
<dbReference type="Proteomes" id="UP001374535">
    <property type="component" value="Chromosome 7"/>
</dbReference>
<dbReference type="PANTHER" id="PTHR46413">
    <property type="entry name" value="HEAVY METAL-ASSOCIATED ISOPRENYLATED PLANT PROTEIN 6"/>
    <property type="match status" value="1"/>
</dbReference>
<dbReference type="AlphaFoldDB" id="A0AAQ3RT43"/>
<protein>
    <recommendedName>
        <fullName evidence="5">HMA domain-containing protein</fullName>
    </recommendedName>
</protein>
<keyword evidence="2" id="KW-0812">Transmembrane</keyword>
<reference evidence="3 4" key="1">
    <citation type="journal article" date="2023" name="Life. Sci Alliance">
        <title>Evolutionary insights into 3D genome organization and epigenetic landscape of Vigna mungo.</title>
        <authorList>
            <person name="Junaid A."/>
            <person name="Singh B."/>
            <person name="Bhatia S."/>
        </authorList>
    </citation>
    <scope>NUCLEOTIDE SEQUENCE [LARGE SCALE GENOMIC DNA]</scope>
    <source>
        <strain evidence="3">Urdbean</strain>
    </source>
</reference>
<evidence type="ECO:0000313" key="4">
    <source>
        <dbReference type="Proteomes" id="UP001374535"/>
    </source>
</evidence>
<keyword evidence="2" id="KW-1133">Transmembrane helix</keyword>
<feature type="transmembrane region" description="Helical" evidence="2">
    <location>
        <begin position="24"/>
        <end position="43"/>
    </location>
</feature>
<evidence type="ECO:0000256" key="2">
    <source>
        <dbReference type="SAM" id="Phobius"/>
    </source>
</evidence>
<name>A0AAQ3RT43_VIGMU</name>
<evidence type="ECO:0008006" key="5">
    <source>
        <dbReference type="Google" id="ProtNLM"/>
    </source>
</evidence>
<gene>
    <name evidence="3" type="ORF">V8G54_024047</name>
</gene>
<evidence type="ECO:0000256" key="1">
    <source>
        <dbReference type="SAM" id="MobiDB-lite"/>
    </source>
</evidence>
<dbReference type="Gene3D" id="3.30.70.100">
    <property type="match status" value="1"/>
</dbReference>
<keyword evidence="4" id="KW-1185">Reference proteome</keyword>
<feature type="region of interest" description="Disordered" evidence="1">
    <location>
        <begin position="81"/>
        <end position="110"/>
    </location>
</feature>
<proteinExistence type="predicted"/>
<dbReference type="GO" id="GO:0046872">
    <property type="term" value="F:metal ion binding"/>
    <property type="evidence" value="ECO:0007669"/>
    <property type="project" value="InterPro"/>
</dbReference>
<organism evidence="3 4">
    <name type="scientific">Vigna mungo</name>
    <name type="common">Black gram</name>
    <name type="synonym">Phaseolus mungo</name>
    <dbReference type="NCBI Taxonomy" id="3915"/>
    <lineage>
        <taxon>Eukaryota</taxon>
        <taxon>Viridiplantae</taxon>
        <taxon>Streptophyta</taxon>
        <taxon>Embryophyta</taxon>
        <taxon>Tracheophyta</taxon>
        <taxon>Spermatophyta</taxon>
        <taxon>Magnoliopsida</taxon>
        <taxon>eudicotyledons</taxon>
        <taxon>Gunneridae</taxon>
        <taxon>Pentapetalae</taxon>
        <taxon>rosids</taxon>
        <taxon>fabids</taxon>
        <taxon>Fabales</taxon>
        <taxon>Fabaceae</taxon>
        <taxon>Papilionoideae</taxon>
        <taxon>50 kb inversion clade</taxon>
        <taxon>NPAAA clade</taxon>
        <taxon>indigoferoid/millettioid clade</taxon>
        <taxon>Phaseoleae</taxon>
        <taxon>Vigna</taxon>
    </lineage>
</organism>
<sequence length="147" mass="16534">MVALPKSLATSVLSKVFFPFLRGYLLRPVSLIYVFLSFFLLAVEGVETVQAESDAGKVTVTGKIDPVKVRDNLAEKMKKKVEIVSPQPKKEKEENKDAKANNKTEDKKNKDKEVRSFIRSFISGPNLFIFYFTFSATASLGYFILIS</sequence>